<protein>
    <submittedName>
        <fullName evidence="1">Uncharacterized protein</fullName>
    </submittedName>
</protein>
<reference evidence="1" key="1">
    <citation type="journal article" date="2020" name="Cell">
        <title>Large-Scale Comparative Analyses of Tick Genomes Elucidate Their Genetic Diversity and Vector Capacities.</title>
        <authorList>
            <consortium name="Tick Genome and Microbiome Consortium (TIGMIC)"/>
            <person name="Jia N."/>
            <person name="Wang J."/>
            <person name="Shi W."/>
            <person name="Du L."/>
            <person name="Sun Y."/>
            <person name="Zhan W."/>
            <person name="Jiang J.F."/>
            <person name="Wang Q."/>
            <person name="Zhang B."/>
            <person name="Ji P."/>
            <person name="Bell-Sakyi L."/>
            <person name="Cui X.M."/>
            <person name="Yuan T.T."/>
            <person name="Jiang B.G."/>
            <person name="Yang W.F."/>
            <person name="Lam T.T."/>
            <person name="Chang Q.C."/>
            <person name="Ding S.J."/>
            <person name="Wang X.J."/>
            <person name="Zhu J.G."/>
            <person name="Ruan X.D."/>
            <person name="Zhao L."/>
            <person name="Wei J.T."/>
            <person name="Ye R.Z."/>
            <person name="Que T.C."/>
            <person name="Du C.H."/>
            <person name="Zhou Y.H."/>
            <person name="Cheng J.X."/>
            <person name="Dai P.F."/>
            <person name="Guo W.B."/>
            <person name="Han X.H."/>
            <person name="Huang E.J."/>
            <person name="Li L.F."/>
            <person name="Wei W."/>
            <person name="Gao Y.C."/>
            <person name="Liu J.Z."/>
            <person name="Shao H.Z."/>
            <person name="Wang X."/>
            <person name="Wang C.C."/>
            <person name="Yang T.C."/>
            <person name="Huo Q.B."/>
            <person name="Li W."/>
            <person name="Chen H.Y."/>
            <person name="Chen S.E."/>
            <person name="Zhou L.G."/>
            <person name="Ni X.B."/>
            <person name="Tian J.H."/>
            <person name="Sheng Y."/>
            <person name="Liu T."/>
            <person name="Pan Y.S."/>
            <person name="Xia L.Y."/>
            <person name="Li J."/>
            <person name="Zhao F."/>
            <person name="Cao W.C."/>
        </authorList>
    </citation>
    <scope>NUCLEOTIDE SEQUENCE</scope>
    <source>
        <strain evidence="1">Rsan-2018</strain>
    </source>
</reference>
<evidence type="ECO:0000313" key="2">
    <source>
        <dbReference type="Proteomes" id="UP000821837"/>
    </source>
</evidence>
<name>A0A9D4T1C6_RHISA</name>
<organism evidence="1 2">
    <name type="scientific">Rhipicephalus sanguineus</name>
    <name type="common">Brown dog tick</name>
    <name type="synonym">Ixodes sanguineus</name>
    <dbReference type="NCBI Taxonomy" id="34632"/>
    <lineage>
        <taxon>Eukaryota</taxon>
        <taxon>Metazoa</taxon>
        <taxon>Ecdysozoa</taxon>
        <taxon>Arthropoda</taxon>
        <taxon>Chelicerata</taxon>
        <taxon>Arachnida</taxon>
        <taxon>Acari</taxon>
        <taxon>Parasitiformes</taxon>
        <taxon>Ixodida</taxon>
        <taxon>Ixodoidea</taxon>
        <taxon>Ixodidae</taxon>
        <taxon>Rhipicephalinae</taxon>
        <taxon>Rhipicephalus</taxon>
        <taxon>Rhipicephalus</taxon>
    </lineage>
</organism>
<keyword evidence="2" id="KW-1185">Reference proteome</keyword>
<evidence type="ECO:0000313" key="1">
    <source>
        <dbReference type="EMBL" id="KAH7968236.1"/>
    </source>
</evidence>
<dbReference type="EMBL" id="JABSTV010001248">
    <property type="protein sequence ID" value="KAH7968236.1"/>
    <property type="molecule type" value="Genomic_DNA"/>
</dbReference>
<accession>A0A9D4T1C6</accession>
<proteinExistence type="predicted"/>
<dbReference type="AlphaFoldDB" id="A0A9D4T1C6"/>
<reference evidence="1" key="2">
    <citation type="submission" date="2021-09" db="EMBL/GenBank/DDBJ databases">
        <authorList>
            <person name="Jia N."/>
            <person name="Wang J."/>
            <person name="Shi W."/>
            <person name="Du L."/>
            <person name="Sun Y."/>
            <person name="Zhan W."/>
            <person name="Jiang J."/>
            <person name="Wang Q."/>
            <person name="Zhang B."/>
            <person name="Ji P."/>
            <person name="Sakyi L.B."/>
            <person name="Cui X."/>
            <person name="Yuan T."/>
            <person name="Jiang B."/>
            <person name="Yang W."/>
            <person name="Lam T.T.-Y."/>
            <person name="Chang Q."/>
            <person name="Ding S."/>
            <person name="Wang X."/>
            <person name="Zhu J."/>
            <person name="Ruan X."/>
            <person name="Zhao L."/>
            <person name="Wei J."/>
            <person name="Que T."/>
            <person name="Du C."/>
            <person name="Cheng J."/>
            <person name="Dai P."/>
            <person name="Han X."/>
            <person name="Huang E."/>
            <person name="Gao Y."/>
            <person name="Liu J."/>
            <person name="Shao H."/>
            <person name="Ye R."/>
            <person name="Li L."/>
            <person name="Wei W."/>
            <person name="Wang X."/>
            <person name="Wang C."/>
            <person name="Huo Q."/>
            <person name="Li W."/>
            <person name="Guo W."/>
            <person name="Chen H."/>
            <person name="Chen S."/>
            <person name="Zhou L."/>
            <person name="Zhou L."/>
            <person name="Ni X."/>
            <person name="Tian J."/>
            <person name="Zhou Y."/>
            <person name="Sheng Y."/>
            <person name="Liu T."/>
            <person name="Pan Y."/>
            <person name="Xia L."/>
            <person name="Li J."/>
            <person name="Zhao F."/>
            <person name="Cao W."/>
        </authorList>
    </citation>
    <scope>NUCLEOTIDE SEQUENCE</scope>
    <source>
        <strain evidence="1">Rsan-2018</strain>
        <tissue evidence="1">Larvae</tissue>
    </source>
</reference>
<comment type="caution">
    <text evidence="1">The sequence shown here is derived from an EMBL/GenBank/DDBJ whole genome shotgun (WGS) entry which is preliminary data.</text>
</comment>
<gene>
    <name evidence="1" type="ORF">HPB52_007167</name>
</gene>
<dbReference type="Proteomes" id="UP000821837">
    <property type="component" value="Unassembled WGS sequence"/>
</dbReference>
<sequence length="73" mass="7685">MQGSTSTVKHNGKHGGSVPLSCVLATLSTIYPYTCLASARCSTLRAQMAVDPIHRDVATEPLMLAGDVPGFRP</sequence>